<gene>
    <name evidence="2" type="ORF">BDV96DRAFT_598790</name>
</gene>
<dbReference type="AlphaFoldDB" id="A0A6A5ZBW8"/>
<dbReference type="OrthoDB" id="4540492at2759"/>
<sequence>MSTLKDPSQIRIEQHDVEMIPDETGEFERTSLEEFSWETDISNTDEAVEVEDNPLEELELTELDRNVRDIFQEYFKGQRSTTEEELLIGARLARNYGNHKQVGANEESSEYPKSRSFTPSLDENSVISVLRPYDWAAIKIQQSRKFWKEPKALIVTLVTCCVAAMTQGWAQAANGNLDWPVALNLAVDEDGTGGPNMWHFASINSSMWFAAAVIGPLVLNQICYGTWTYSVSSDISGFSVFGLLLVYFFVPGIDEAKSLEEMSKIFKGSLFHHAARKAKQLVPRWSRHEQDA</sequence>
<evidence type="ECO:0000313" key="2">
    <source>
        <dbReference type="EMBL" id="KAF2116962.1"/>
    </source>
</evidence>
<evidence type="ECO:0000256" key="1">
    <source>
        <dbReference type="SAM" id="Phobius"/>
    </source>
</evidence>
<keyword evidence="1" id="KW-0472">Membrane</keyword>
<feature type="transmembrane region" description="Helical" evidence="1">
    <location>
        <begin position="231"/>
        <end position="250"/>
    </location>
</feature>
<feature type="transmembrane region" description="Helical" evidence="1">
    <location>
        <begin position="152"/>
        <end position="170"/>
    </location>
</feature>
<accession>A0A6A5ZBW8</accession>
<dbReference type="EMBL" id="ML977320">
    <property type="protein sequence ID" value="KAF2116962.1"/>
    <property type="molecule type" value="Genomic_DNA"/>
</dbReference>
<proteinExistence type="predicted"/>
<organism evidence="2 3">
    <name type="scientific">Lophiotrema nucula</name>
    <dbReference type="NCBI Taxonomy" id="690887"/>
    <lineage>
        <taxon>Eukaryota</taxon>
        <taxon>Fungi</taxon>
        <taxon>Dikarya</taxon>
        <taxon>Ascomycota</taxon>
        <taxon>Pezizomycotina</taxon>
        <taxon>Dothideomycetes</taxon>
        <taxon>Pleosporomycetidae</taxon>
        <taxon>Pleosporales</taxon>
        <taxon>Lophiotremataceae</taxon>
        <taxon>Lophiotrema</taxon>
    </lineage>
</organism>
<name>A0A6A5ZBW8_9PLEO</name>
<feature type="transmembrane region" description="Helical" evidence="1">
    <location>
        <begin position="197"/>
        <end position="219"/>
    </location>
</feature>
<keyword evidence="1" id="KW-0812">Transmembrane</keyword>
<dbReference type="Proteomes" id="UP000799770">
    <property type="component" value="Unassembled WGS sequence"/>
</dbReference>
<protein>
    <submittedName>
        <fullName evidence="2">Uncharacterized protein</fullName>
    </submittedName>
</protein>
<evidence type="ECO:0000313" key="3">
    <source>
        <dbReference type="Proteomes" id="UP000799770"/>
    </source>
</evidence>
<keyword evidence="3" id="KW-1185">Reference proteome</keyword>
<reference evidence="2" key="1">
    <citation type="journal article" date="2020" name="Stud. Mycol.">
        <title>101 Dothideomycetes genomes: a test case for predicting lifestyles and emergence of pathogens.</title>
        <authorList>
            <person name="Haridas S."/>
            <person name="Albert R."/>
            <person name="Binder M."/>
            <person name="Bloem J."/>
            <person name="Labutti K."/>
            <person name="Salamov A."/>
            <person name="Andreopoulos B."/>
            <person name="Baker S."/>
            <person name="Barry K."/>
            <person name="Bills G."/>
            <person name="Bluhm B."/>
            <person name="Cannon C."/>
            <person name="Castanera R."/>
            <person name="Culley D."/>
            <person name="Daum C."/>
            <person name="Ezra D."/>
            <person name="Gonzalez J."/>
            <person name="Henrissat B."/>
            <person name="Kuo A."/>
            <person name="Liang C."/>
            <person name="Lipzen A."/>
            <person name="Lutzoni F."/>
            <person name="Magnuson J."/>
            <person name="Mondo S."/>
            <person name="Nolan M."/>
            <person name="Ohm R."/>
            <person name="Pangilinan J."/>
            <person name="Park H.-J."/>
            <person name="Ramirez L."/>
            <person name="Alfaro M."/>
            <person name="Sun H."/>
            <person name="Tritt A."/>
            <person name="Yoshinaga Y."/>
            <person name="Zwiers L.-H."/>
            <person name="Turgeon B."/>
            <person name="Goodwin S."/>
            <person name="Spatafora J."/>
            <person name="Crous P."/>
            <person name="Grigoriev I."/>
        </authorList>
    </citation>
    <scope>NUCLEOTIDE SEQUENCE</scope>
    <source>
        <strain evidence="2">CBS 627.86</strain>
    </source>
</reference>
<keyword evidence="1" id="KW-1133">Transmembrane helix</keyword>